<evidence type="ECO:0000256" key="2">
    <source>
        <dbReference type="ARBA" id="ARBA00023315"/>
    </source>
</evidence>
<dbReference type="PROSITE" id="PS51186">
    <property type="entry name" value="GNAT"/>
    <property type="match status" value="1"/>
</dbReference>
<evidence type="ECO:0000259" key="3">
    <source>
        <dbReference type="PROSITE" id="PS51186"/>
    </source>
</evidence>
<dbReference type="AlphaFoldDB" id="A0A150NZR4"/>
<keyword evidence="2" id="KW-0012">Acyltransferase</keyword>
<keyword evidence="1 4" id="KW-0808">Transferase</keyword>
<evidence type="ECO:0000313" key="4">
    <source>
        <dbReference type="EMBL" id="KYF47840.1"/>
    </source>
</evidence>
<organism evidence="4 5">
    <name type="scientific">Sorangium cellulosum</name>
    <name type="common">Polyangium cellulosum</name>
    <dbReference type="NCBI Taxonomy" id="56"/>
    <lineage>
        <taxon>Bacteria</taxon>
        <taxon>Pseudomonadati</taxon>
        <taxon>Myxococcota</taxon>
        <taxon>Polyangia</taxon>
        <taxon>Polyangiales</taxon>
        <taxon>Polyangiaceae</taxon>
        <taxon>Sorangium</taxon>
    </lineage>
</organism>
<dbReference type="GO" id="GO:0016747">
    <property type="term" value="F:acyltransferase activity, transferring groups other than amino-acyl groups"/>
    <property type="evidence" value="ECO:0007669"/>
    <property type="project" value="InterPro"/>
</dbReference>
<dbReference type="CDD" id="cd04301">
    <property type="entry name" value="NAT_SF"/>
    <property type="match status" value="1"/>
</dbReference>
<name>A0A150NZR4_SORCE</name>
<reference evidence="4 5" key="1">
    <citation type="submission" date="2014-02" db="EMBL/GenBank/DDBJ databases">
        <title>The small core and large imbalanced accessory genome model reveals a collaborative survival strategy of Sorangium cellulosum strains in nature.</title>
        <authorList>
            <person name="Han K."/>
            <person name="Peng R."/>
            <person name="Blom J."/>
            <person name="Li Y.-Z."/>
        </authorList>
    </citation>
    <scope>NUCLEOTIDE SEQUENCE [LARGE SCALE GENOMIC DNA]</scope>
    <source>
        <strain evidence="4 5">So0157-18</strain>
    </source>
</reference>
<evidence type="ECO:0000256" key="1">
    <source>
        <dbReference type="ARBA" id="ARBA00022679"/>
    </source>
</evidence>
<accession>A0A150NZR4</accession>
<dbReference type="InterPro" id="IPR016181">
    <property type="entry name" value="Acyl_CoA_acyltransferase"/>
</dbReference>
<comment type="caution">
    <text evidence="4">The sequence shown here is derived from an EMBL/GenBank/DDBJ whole genome shotgun (WGS) entry which is preliminary data.</text>
</comment>
<dbReference type="SUPFAM" id="SSF55729">
    <property type="entry name" value="Acyl-CoA N-acyltransferases (Nat)"/>
    <property type="match status" value="1"/>
</dbReference>
<sequence length="152" mass="17101">MIDLRALTSDDWAAWRDIRLRALADAPHAFGSSLEEWENASEERWRARLELPGSHNLVAYVDGEPVGMATGAPFDGTYELISMWVAPEMRGRGVGDALVEAILRWAREQGARELRLDVKEHNLSAIALYVRHGFIDVGPSRELGERTMMTRV</sequence>
<evidence type="ECO:0000313" key="5">
    <source>
        <dbReference type="Proteomes" id="UP000075604"/>
    </source>
</evidence>
<dbReference type="Gene3D" id="3.40.630.30">
    <property type="match status" value="1"/>
</dbReference>
<gene>
    <name evidence="4" type="ORF">BE04_35245</name>
</gene>
<dbReference type="InterPro" id="IPR050832">
    <property type="entry name" value="Bact_Acetyltransf"/>
</dbReference>
<feature type="domain" description="N-acetyltransferase" evidence="3">
    <location>
        <begin position="2"/>
        <end position="152"/>
    </location>
</feature>
<dbReference type="Pfam" id="PF00583">
    <property type="entry name" value="Acetyltransf_1"/>
    <property type="match status" value="1"/>
</dbReference>
<dbReference type="PANTHER" id="PTHR43877">
    <property type="entry name" value="AMINOALKYLPHOSPHONATE N-ACETYLTRANSFERASE-RELATED-RELATED"/>
    <property type="match status" value="1"/>
</dbReference>
<protein>
    <submittedName>
        <fullName evidence="4">Acetyltransferase</fullName>
    </submittedName>
</protein>
<dbReference type="Proteomes" id="UP000075604">
    <property type="component" value="Unassembled WGS sequence"/>
</dbReference>
<dbReference type="InterPro" id="IPR000182">
    <property type="entry name" value="GNAT_dom"/>
</dbReference>
<dbReference type="PANTHER" id="PTHR43877:SF2">
    <property type="entry name" value="AMINOALKYLPHOSPHONATE N-ACETYLTRANSFERASE-RELATED"/>
    <property type="match status" value="1"/>
</dbReference>
<dbReference type="EMBL" id="JELX01004462">
    <property type="protein sequence ID" value="KYF47840.1"/>
    <property type="molecule type" value="Genomic_DNA"/>
</dbReference>
<proteinExistence type="predicted"/>